<dbReference type="GO" id="GO:0016740">
    <property type="term" value="F:transferase activity"/>
    <property type="evidence" value="ECO:0007669"/>
    <property type="project" value="UniProtKB-KW"/>
</dbReference>
<dbReference type="Pfam" id="PF13480">
    <property type="entry name" value="Acetyltransf_6"/>
    <property type="match status" value="1"/>
</dbReference>
<evidence type="ECO:0000313" key="2">
    <source>
        <dbReference type="EMBL" id="QCD43588.1"/>
    </source>
</evidence>
<keyword evidence="3" id="KW-1185">Reference proteome</keyword>
<dbReference type="KEGG" id="ddb:E7747_15810"/>
<dbReference type="Proteomes" id="UP000297149">
    <property type="component" value="Chromosome"/>
</dbReference>
<evidence type="ECO:0000313" key="3">
    <source>
        <dbReference type="Proteomes" id="UP000297149"/>
    </source>
</evidence>
<evidence type="ECO:0000259" key="1">
    <source>
        <dbReference type="Pfam" id="PF13480"/>
    </source>
</evidence>
<dbReference type="InterPro" id="IPR038740">
    <property type="entry name" value="BioF2-like_GNAT_dom"/>
</dbReference>
<dbReference type="RefSeq" id="WP_136416961.1">
    <property type="nucleotide sequence ID" value="NZ_CP039396.1"/>
</dbReference>
<accession>A0A4V1D3N1</accession>
<dbReference type="InterPro" id="IPR016181">
    <property type="entry name" value="Acyl_CoA_acyltransferase"/>
</dbReference>
<dbReference type="Gene3D" id="3.40.630.30">
    <property type="match status" value="1"/>
</dbReference>
<reference evidence="3" key="1">
    <citation type="submission" date="2019-02" db="EMBL/GenBank/DDBJ databases">
        <title>Isolation and identification of novel species under the genus Muribaculum.</title>
        <authorList>
            <person name="Miyake S."/>
            <person name="Ding Y."/>
            <person name="Low A."/>
            <person name="Soh M."/>
            <person name="Seedorf H."/>
        </authorList>
    </citation>
    <scope>NUCLEOTIDE SEQUENCE [LARGE SCALE GENOMIC DNA]</scope>
    <source>
        <strain evidence="3">H5</strain>
    </source>
</reference>
<dbReference type="SUPFAM" id="SSF55729">
    <property type="entry name" value="Acyl-CoA N-acyltransferases (Nat)"/>
    <property type="match status" value="1"/>
</dbReference>
<sequence length="357" mass="41953">MLEITFEVFDTIKHLESFWKESDALASAMIADGRLPRIEYTFYQTFRWNEFVERYYSSQPAVRLGLKHIEYILVRKDGKAMAILPLMVYKSGKVEMTSWRTSGINNVVSVYNNERHADVFKALIGYIRGRYHGKKLRLFELPPSTPFTVELSAIPGASYTERGSYHIPLSDFEDFDAYYMSLNKKLRHNIKTRSNHFTHGDLTSELKVFTRENPPFNDYWKKIWRLFFMRKNVWRKRDITFFRKLVCSWETRKECSGGMKTRSFSELDETVLFVFEINGEPAAFAFLYLSDGYIVVPKLAIDTEQRAHAPGILMLKEIMKWCYDRGVRDFDLCRGEEPYKQQMGAVNQPVCRVMAKL</sequence>
<organism evidence="2 3">
    <name type="scientific">Duncaniella dubosii</name>
    <dbReference type="NCBI Taxonomy" id="2518971"/>
    <lineage>
        <taxon>Bacteria</taxon>
        <taxon>Pseudomonadati</taxon>
        <taxon>Bacteroidota</taxon>
        <taxon>Bacteroidia</taxon>
        <taxon>Bacteroidales</taxon>
        <taxon>Muribaculaceae</taxon>
        <taxon>Duncaniella</taxon>
    </lineage>
</organism>
<name>A0A4V1D3N1_9BACT</name>
<gene>
    <name evidence="2" type="ORF">E7747_15810</name>
</gene>
<dbReference type="EMBL" id="CP039396">
    <property type="protein sequence ID" value="QCD43588.1"/>
    <property type="molecule type" value="Genomic_DNA"/>
</dbReference>
<proteinExistence type="predicted"/>
<dbReference type="AlphaFoldDB" id="A0A4V1D3N1"/>
<feature type="domain" description="BioF2-like acetyltransferase" evidence="1">
    <location>
        <begin position="264"/>
        <end position="341"/>
    </location>
</feature>
<protein>
    <submittedName>
        <fullName evidence="2">GNAT family N-acetyltransferase</fullName>
    </submittedName>
</protein>
<keyword evidence="2" id="KW-0808">Transferase</keyword>